<evidence type="ECO:0000313" key="1">
    <source>
        <dbReference type="EMBL" id="KAK7824741.1"/>
    </source>
</evidence>
<evidence type="ECO:0000313" key="2">
    <source>
        <dbReference type="Proteomes" id="UP001488838"/>
    </source>
</evidence>
<gene>
    <name evidence="1" type="ORF">U0070_020248</name>
</gene>
<accession>A0AAW0JET2</accession>
<sequence length="129" mass="13948">MEYHPAAVALALKPFGAAGKEATQGFCEQLELQSWAVASFNFLPWSQLGLFAECGECHVTFAMSLILASDTLVYSLWSGFTNQKTLEGKGRTLPENGITSIKQALVVSEGVKVAQYADGHSCIFTKHGF</sequence>
<name>A0AAW0JET2_MYOGA</name>
<proteinExistence type="predicted"/>
<comment type="caution">
    <text evidence="1">The sequence shown here is derived from an EMBL/GenBank/DDBJ whole genome shotgun (WGS) entry which is preliminary data.</text>
</comment>
<keyword evidence="2" id="KW-1185">Reference proteome</keyword>
<dbReference type="AlphaFoldDB" id="A0AAW0JET2"/>
<dbReference type="Proteomes" id="UP001488838">
    <property type="component" value="Unassembled WGS sequence"/>
</dbReference>
<organism evidence="1 2">
    <name type="scientific">Myodes glareolus</name>
    <name type="common">Bank vole</name>
    <name type="synonym">Clethrionomys glareolus</name>
    <dbReference type="NCBI Taxonomy" id="447135"/>
    <lineage>
        <taxon>Eukaryota</taxon>
        <taxon>Metazoa</taxon>
        <taxon>Chordata</taxon>
        <taxon>Craniata</taxon>
        <taxon>Vertebrata</taxon>
        <taxon>Euteleostomi</taxon>
        <taxon>Mammalia</taxon>
        <taxon>Eutheria</taxon>
        <taxon>Euarchontoglires</taxon>
        <taxon>Glires</taxon>
        <taxon>Rodentia</taxon>
        <taxon>Myomorpha</taxon>
        <taxon>Muroidea</taxon>
        <taxon>Cricetidae</taxon>
        <taxon>Arvicolinae</taxon>
        <taxon>Myodes</taxon>
    </lineage>
</organism>
<dbReference type="EMBL" id="JBBHLL010000044">
    <property type="protein sequence ID" value="KAK7824741.1"/>
    <property type="molecule type" value="Genomic_DNA"/>
</dbReference>
<reference evidence="1 2" key="1">
    <citation type="journal article" date="2023" name="bioRxiv">
        <title>Conserved and derived expression patterns and positive selection on dental genes reveal complex evolutionary context of ever-growing rodent molars.</title>
        <authorList>
            <person name="Calamari Z.T."/>
            <person name="Song A."/>
            <person name="Cohen E."/>
            <person name="Akter M."/>
            <person name="Roy R.D."/>
            <person name="Hallikas O."/>
            <person name="Christensen M.M."/>
            <person name="Li P."/>
            <person name="Marangoni P."/>
            <person name="Jernvall J."/>
            <person name="Klein O.D."/>
        </authorList>
    </citation>
    <scope>NUCLEOTIDE SEQUENCE [LARGE SCALE GENOMIC DNA]</scope>
    <source>
        <strain evidence="1">V071</strain>
    </source>
</reference>
<protein>
    <submittedName>
        <fullName evidence="1">Uncharacterized protein</fullName>
    </submittedName>
</protein>